<dbReference type="EMBL" id="BQNB010020045">
    <property type="protein sequence ID" value="GJT91731.1"/>
    <property type="molecule type" value="Genomic_DNA"/>
</dbReference>
<evidence type="ECO:0000313" key="3">
    <source>
        <dbReference type="Proteomes" id="UP001151760"/>
    </source>
</evidence>
<evidence type="ECO:0000256" key="1">
    <source>
        <dbReference type="SAM" id="Phobius"/>
    </source>
</evidence>
<evidence type="ECO:0000313" key="2">
    <source>
        <dbReference type="EMBL" id="GJT91731.1"/>
    </source>
</evidence>
<comment type="caution">
    <text evidence="2">The sequence shown here is derived from an EMBL/GenBank/DDBJ whole genome shotgun (WGS) entry which is preliminary data.</text>
</comment>
<feature type="transmembrane region" description="Helical" evidence="1">
    <location>
        <begin position="54"/>
        <end position="74"/>
    </location>
</feature>
<dbReference type="Proteomes" id="UP001151760">
    <property type="component" value="Unassembled WGS sequence"/>
</dbReference>
<organism evidence="2 3">
    <name type="scientific">Tanacetum coccineum</name>
    <dbReference type="NCBI Taxonomy" id="301880"/>
    <lineage>
        <taxon>Eukaryota</taxon>
        <taxon>Viridiplantae</taxon>
        <taxon>Streptophyta</taxon>
        <taxon>Embryophyta</taxon>
        <taxon>Tracheophyta</taxon>
        <taxon>Spermatophyta</taxon>
        <taxon>Magnoliopsida</taxon>
        <taxon>eudicotyledons</taxon>
        <taxon>Gunneridae</taxon>
        <taxon>Pentapetalae</taxon>
        <taxon>asterids</taxon>
        <taxon>campanulids</taxon>
        <taxon>Asterales</taxon>
        <taxon>Asteraceae</taxon>
        <taxon>Asteroideae</taxon>
        <taxon>Anthemideae</taxon>
        <taxon>Anthemidinae</taxon>
        <taxon>Tanacetum</taxon>
    </lineage>
</organism>
<accession>A0ABQ5HV65</accession>
<proteinExistence type="predicted"/>
<protein>
    <submittedName>
        <fullName evidence="2">Uncharacterized protein</fullName>
    </submittedName>
</protein>
<name>A0ABQ5HV65_9ASTR</name>
<keyword evidence="1" id="KW-1133">Transmembrane helix</keyword>
<reference evidence="2" key="2">
    <citation type="submission" date="2022-01" db="EMBL/GenBank/DDBJ databases">
        <authorList>
            <person name="Yamashiro T."/>
            <person name="Shiraishi A."/>
            <person name="Satake H."/>
            <person name="Nakayama K."/>
        </authorList>
    </citation>
    <scope>NUCLEOTIDE SEQUENCE</scope>
</reference>
<sequence length="135" mass="15865">MYFNDLFLFNIVYPDDLKSDKGNDDNEIDMIQSLGGNENTNKILKESHDKIRKVFIMGSFIMGLNVNIMAWNHFVNGMLFNLIKNLYVPFGIPFDPKRYYKDGDCARMLRRPSIIRQYGVLQFMDTAYQFPVQFV</sequence>
<keyword evidence="3" id="KW-1185">Reference proteome</keyword>
<keyword evidence="1" id="KW-0472">Membrane</keyword>
<keyword evidence="1" id="KW-0812">Transmembrane</keyword>
<gene>
    <name evidence="2" type="ORF">Tco_1080576</name>
</gene>
<reference evidence="2" key="1">
    <citation type="journal article" date="2022" name="Int. J. Mol. Sci.">
        <title>Draft Genome of Tanacetum Coccineum: Genomic Comparison of Closely Related Tanacetum-Family Plants.</title>
        <authorList>
            <person name="Yamashiro T."/>
            <person name="Shiraishi A."/>
            <person name="Nakayama K."/>
            <person name="Satake H."/>
        </authorList>
    </citation>
    <scope>NUCLEOTIDE SEQUENCE</scope>
</reference>